<proteinExistence type="predicted"/>
<protein>
    <recommendedName>
        <fullName evidence="3">Tick transposon</fullName>
    </recommendedName>
</protein>
<gene>
    <name evidence="1" type="ORF">HPB52_024020</name>
</gene>
<keyword evidence="2" id="KW-1185">Reference proteome</keyword>
<accession>A0A9D4SX19</accession>
<sequence length="73" mass="8438">MYPERFPSPDCPLCGGYADFEHVLWSCASAGPPFTQEEMKRLMQAQYQTPQIMAVQRTRTRAIRCNLMVPKWA</sequence>
<dbReference type="AlphaFoldDB" id="A0A9D4SX19"/>
<evidence type="ECO:0000313" key="2">
    <source>
        <dbReference type="Proteomes" id="UP000821837"/>
    </source>
</evidence>
<reference evidence="1" key="2">
    <citation type="submission" date="2021-09" db="EMBL/GenBank/DDBJ databases">
        <authorList>
            <person name="Jia N."/>
            <person name="Wang J."/>
            <person name="Shi W."/>
            <person name="Du L."/>
            <person name="Sun Y."/>
            <person name="Zhan W."/>
            <person name="Jiang J."/>
            <person name="Wang Q."/>
            <person name="Zhang B."/>
            <person name="Ji P."/>
            <person name="Sakyi L.B."/>
            <person name="Cui X."/>
            <person name="Yuan T."/>
            <person name="Jiang B."/>
            <person name="Yang W."/>
            <person name="Lam T.T.-Y."/>
            <person name="Chang Q."/>
            <person name="Ding S."/>
            <person name="Wang X."/>
            <person name="Zhu J."/>
            <person name="Ruan X."/>
            <person name="Zhao L."/>
            <person name="Wei J."/>
            <person name="Que T."/>
            <person name="Du C."/>
            <person name="Cheng J."/>
            <person name="Dai P."/>
            <person name="Han X."/>
            <person name="Huang E."/>
            <person name="Gao Y."/>
            <person name="Liu J."/>
            <person name="Shao H."/>
            <person name="Ye R."/>
            <person name="Li L."/>
            <person name="Wei W."/>
            <person name="Wang X."/>
            <person name="Wang C."/>
            <person name="Huo Q."/>
            <person name="Li W."/>
            <person name="Guo W."/>
            <person name="Chen H."/>
            <person name="Chen S."/>
            <person name="Zhou L."/>
            <person name="Zhou L."/>
            <person name="Ni X."/>
            <person name="Tian J."/>
            <person name="Zhou Y."/>
            <person name="Sheng Y."/>
            <person name="Liu T."/>
            <person name="Pan Y."/>
            <person name="Xia L."/>
            <person name="Li J."/>
            <person name="Zhao F."/>
            <person name="Cao W."/>
        </authorList>
    </citation>
    <scope>NUCLEOTIDE SEQUENCE</scope>
    <source>
        <strain evidence="1">Rsan-2018</strain>
        <tissue evidence="1">Larvae</tissue>
    </source>
</reference>
<evidence type="ECO:0000313" key="1">
    <source>
        <dbReference type="EMBL" id="KAH7952566.1"/>
    </source>
</evidence>
<name>A0A9D4SX19_RHISA</name>
<dbReference type="EMBL" id="JABSTV010001251">
    <property type="protein sequence ID" value="KAH7952566.1"/>
    <property type="molecule type" value="Genomic_DNA"/>
</dbReference>
<evidence type="ECO:0008006" key="3">
    <source>
        <dbReference type="Google" id="ProtNLM"/>
    </source>
</evidence>
<dbReference type="Proteomes" id="UP000821837">
    <property type="component" value="Chromosome 5"/>
</dbReference>
<organism evidence="1 2">
    <name type="scientific">Rhipicephalus sanguineus</name>
    <name type="common">Brown dog tick</name>
    <name type="synonym">Ixodes sanguineus</name>
    <dbReference type="NCBI Taxonomy" id="34632"/>
    <lineage>
        <taxon>Eukaryota</taxon>
        <taxon>Metazoa</taxon>
        <taxon>Ecdysozoa</taxon>
        <taxon>Arthropoda</taxon>
        <taxon>Chelicerata</taxon>
        <taxon>Arachnida</taxon>
        <taxon>Acari</taxon>
        <taxon>Parasitiformes</taxon>
        <taxon>Ixodida</taxon>
        <taxon>Ixodoidea</taxon>
        <taxon>Ixodidae</taxon>
        <taxon>Rhipicephalinae</taxon>
        <taxon>Rhipicephalus</taxon>
        <taxon>Rhipicephalus</taxon>
    </lineage>
</organism>
<reference evidence="1" key="1">
    <citation type="journal article" date="2020" name="Cell">
        <title>Large-Scale Comparative Analyses of Tick Genomes Elucidate Their Genetic Diversity and Vector Capacities.</title>
        <authorList>
            <consortium name="Tick Genome and Microbiome Consortium (TIGMIC)"/>
            <person name="Jia N."/>
            <person name="Wang J."/>
            <person name="Shi W."/>
            <person name="Du L."/>
            <person name="Sun Y."/>
            <person name="Zhan W."/>
            <person name="Jiang J.F."/>
            <person name="Wang Q."/>
            <person name="Zhang B."/>
            <person name="Ji P."/>
            <person name="Bell-Sakyi L."/>
            <person name="Cui X.M."/>
            <person name="Yuan T.T."/>
            <person name="Jiang B.G."/>
            <person name="Yang W.F."/>
            <person name="Lam T.T."/>
            <person name="Chang Q.C."/>
            <person name="Ding S.J."/>
            <person name="Wang X.J."/>
            <person name="Zhu J.G."/>
            <person name="Ruan X.D."/>
            <person name="Zhao L."/>
            <person name="Wei J.T."/>
            <person name="Ye R.Z."/>
            <person name="Que T.C."/>
            <person name="Du C.H."/>
            <person name="Zhou Y.H."/>
            <person name="Cheng J.X."/>
            <person name="Dai P.F."/>
            <person name="Guo W.B."/>
            <person name="Han X.H."/>
            <person name="Huang E.J."/>
            <person name="Li L.F."/>
            <person name="Wei W."/>
            <person name="Gao Y.C."/>
            <person name="Liu J.Z."/>
            <person name="Shao H.Z."/>
            <person name="Wang X."/>
            <person name="Wang C.C."/>
            <person name="Yang T.C."/>
            <person name="Huo Q.B."/>
            <person name="Li W."/>
            <person name="Chen H.Y."/>
            <person name="Chen S.E."/>
            <person name="Zhou L.G."/>
            <person name="Ni X.B."/>
            <person name="Tian J.H."/>
            <person name="Sheng Y."/>
            <person name="Liu T."/>
            <person name="Pan Y.S."/>
            <person name="Xia L.Y."/>
            <person name="Li J."/>
            <person name="Zhao F."/>
            <person name="Cao W.C."/>
        </authorList>
    </citation>
    <scope>NUCLEOTIDE SEQUENCE</scope>
    <source>
        <strain evidence="1">Rsan-2018</strain>
    </source>
</reference>
<comment type="caution">
    <text evidence="1">The sequence shown here is derived from an EMBL/GenBank/DDBJ whole genome shotgun (WGS) entry which is preliminary data.</text>
</comment>